<dbReference type="Pfam" id="PF00528">
    <property type="entry name" value="BPD_transp_1"/>
    <property type="match status" value="1"/>
</dbReference>
<dbReference type="EMBL" id="JAGGLB010000006">
    <property type="protein sequence ID" value="MBP1990728.1"/>
    <property type="molecule type" value="Genomic_DNA"/>
</dbReference>
<protein>
    <submittedName>
        <fullName evidence="9">Aldouronate transport system permease protein</fullName>
    </submittedName>
</protein>
<feature type="transmembrane region" description="Helical" evidence="7">
    <location>
        <begin position="279"/>
        <end position="299"/>
    </location>
</feature>
<keyword evidence="3" id="KW-1003">Cell membrane</keyword>
<feature type="transmembrane region" description="Helical" evidence="7">
    <location>
        <begin position="161"/>
        <end position="178"/>
    </location>
</feature>
<evidence type="ECO:0000313" key="10">
    <source>
        <dbReference type="Proteomes" id="UP001519287"/>
    </source>
</evidence>
<dbReference type="InterPro" id="IPR050809">
    <property type="entry name" value="UgpAE/MalFG_permease"/>
</dbReference>
<evidence type="ECO:0000256" key="4">
    <source>
        <dbReference type="ARBA" id="ARBA00022692"/>
    </source>
</evidence>
<name>A0ABS4IT38_9BACL</name>
<evidence type="ECO:0000256" key="3">
    <source>
        <dbReference type="ARBA" id="ARBA00022475"/>
    </source>
</evidence>
<feature type="transmembrane region" description="Helical" evidence="7">
    <location>
        <begin position="220"/>
        <end position="238"/>
    </location>
</feature>
<evidence type="ECO:0000256" key="2">
    <source>
        <dbReference type="ARBA" id="ARBA00022448"/>
    </source>
</evidence>
<keyword evidence="4 7" id="KW-0812">Transmembrane</keyword>
<dbReference type="PROSITE" id="PS50928">
    <property type="entry name" value="ABC_TM1"/>
    <property type="match status" value="1"/>
</dbReference>
<keyword evidence="5 7" id="KW-1133">Transmembrane helix</keyword>
<dbReference type="SUPFAM" id="SSF161098">
    <property type="entry name" value="MetI-like"/>
    <property type="match status" value="1"/>
</dbReference>
<dbReference type="InterPro" id="IPR000515">
    <property type="entry name" value="MetI-like"/>
</dbReference>
<organism evidence="9 10">
    <name type="scientific">Paenibacillus eucommiae</name>
    <dbReference type="NCBI Taxonomy" id="1355755"/>
    <lineage>
        <taxon>Bacteria</taxon>
        <taxon>Bacillati</taxon>
        <taxon>Bacillota</taxon>
        <taxon>Bacilli</taxon>
        <taxon>Bacillales</taxon>
        <taxon>Paenibacillaceae</taxon>
        <taxon>Paenibacillus</taxon>
    </lineage>
</organism>
<evidence type="ECO:0000256" key="5">
    <source>
        <dbReference type="ARBA" id="ARBA00022989"/>
    </source>
</evidence>
<dbReference type="PANTHER" id="PTHR43227:SF11">
    <property type="entry name" value="BLL4140 PROTEIN"/>
    <property type="match status" value="1"/>
</dbReference>
<feature type="transmembrane region" description="Helical" evidence="7">
    <location>
        <begin position="120"/>
        <end position="141"/>
    </location>
</feature>
<evidence type="ECO:0000256" key="7">
    <source>
        <dbReference type="RuleBase" id="RU363032"/>
    </source>
</evidence>
<accession>A0ABS4IT38</accession>
<dbReference type="CDD" id="cd06261">
    <property type="entry name" value="TM_PBP2"/>
    <property type="match status" value="1"/>
</dbReference>
<keyword evidence="10" id="KW-1185">Reference proteome</keyword>
<keyword evidence="2 7" id="KW-0813">Transport</keyword>
<evidence type="ECO:0000256" key="6">
    <source>
        <dbReference type="ARBA" id="ARBA00023136"/>
    </source>
</evidence>
<dbReference type="InterPro" id="IPR035906">
    <property type="entry name" value="MetI-like_sf"/>
</dbReference>
<reference evidence="9 10" key="1">
    <citation type="submission" date="2021-03" db="EMBL/GenBank/DDBJ databases">
        <title>Genomic Encyclopedia of Type Strains, Phase IV (KMG-IV): sequencing the most valuable type-strain genomes for metagenomic binning, comparative biology and taxonomic classification.</title>
        <authorList>
            <person name="Goeker M."/>
        </authorList>
    </citation>
    <scope>NUCLEOTIDE SEQUENCE [LARGE SCALE GENOMIC DNA]</scope>
    <source>
        <strain evidence="9 10">DSM 26048</strain>
    </source>
</reference>
<feature type="transmembrane region" description="Helical" evidence="7">
    <location>
        <begin position="20"/>
        <end position="38"/>
    </location>
</feature>
<keyword evidence="6 7" id="KW-0472">Membrane</keyword>
<comment type="caution">
    <text evidence="9">The sequence shown here is derived from an EMBL/GenBank/DDBJ whole genome shotgun (WGS) entry which is preliminary data.</text>
</comment>
<comment type="similarity">
    <text evidence="7">Belongs to the binding-protein-dependent transport system permease family.</text>
</comment>
<evidence type="ECO:0000256" key="1">
    <source>
        <dbReference type="ARBA" id="ARBA00004651"/>
    </source>
</evidence>
<dbReference type="Proteomes" id="UP001519287">
    <property type="component" value="Unassembled WGS sequence"/>
</dbReference>
<proteinExistence type="inferred from homology"/>
<comment type="subcellular location">
    <subcellularLocation>
        <location evidence="1 7">Cell membrane</location>
        <topology evidence="1 7">Multi-pass membrane protein</topology>
    </subcellularLocation>
</comment>
<feature type="transmembrane region" description="Helical" evidence="7">
    <location>
        <begin position="84"/>
        <end position="108"/>
    </location>
</feature>
<gene>
    <name evidence="9" type="ORF">J2Z66_002334</name>
</gene>
<sequence length="307" mass="35176">MHTKKGYARLNTRRFKQNRILFTMFIPVLLFFIIFKYIPMLGTVIAFKDYNFVDGIFHSPWAGMKYFVQLFDQHQTLQIIRNTLMLGALTIFVGFPFPVILAILLNEVRKMWFKKTVQTLVYMPYFFSWVIVGGIVLTLFSQDSGFINHFIRQTGGEIYPFLYKPLSWISIFLGSGIWKETGFNAIIYMAALTTIDPSRYEAACIDGANKWRQIWHVTLPGIRSTIVLMLIISTGSVMEVSFDKVYVLQNSIVSDVSEVISTYIYRVGMQGGQFSLTTAMGLFESVVAFILVLTANGIARKFDQGLW</sequence>
<evidence type="ECO:0000259" key="8">
    <source>
        <dbReference type="PROSITE" id="PS50928"/>
    </source>
</evidence>
<dbReference type="PANTHER" id="PTHR43227">
    <property type="entry name" value="BLL4140 PROTEIN"/>
    <property type="match status" value="1"/>
</dbReference>
<evidence type="ECO:0000313" key="9">
    <source>
        <dbReference type="EMBL" id="MBP1990728.1"/>
    </source>
</evidence>
<feature type="domain" description="ABC transmembrane type-1" evidence="8">
    <location>
        <begin position="80"/>
        <end position="295"/>
    </location>
</feature>
<dbReference type="Gene3D" id="1.10.3720.10">
    <property type="entry name" value="MetI-like"/>
    <property type="match status" value="1"/>
</dbReference>